<organism evidence="1 2">
    <name type="scientific">Sphaerodactylus townsendi</name>
    <dbReference type="NCBI Taxonomy" id="933632"/>
    <lineage>
        <taxon>Eukaryota</taxon>
        <taxon>Metazoa</taxon>
        <taxon>Chordata</taxon>
        <taxon>Craniata</taxon>
        <taxon>Vertebrata</taxon>
        <taxon>Euteleostomi</taxon>
        <taxon>Lepidosauria</taxon>
        <taxon>Squamata</taxon>
        <taxon>Bifurcata</taxon>
        <taxon>Gekkota</taxon>
        <taxon>Sphaerodactylidae</taxon>
        <taxon>Sphaerodactylus</taxon>
    </lineage>
</organism>
<evidence type="ECO:0000313" key="2">
    <source>
        <dbReference type="Proteomes" id="UP000827872"/>
    </source>
</evidence>
<protein>
    <submittedName>
        <fullName evidence="1">Uncharacterized protein</fullName>
    </submittedName>
</protein>
<proteinExistence type="predicted"/>
<comment type="caution">
    <text evidence="1">The sequence shown here is derived from an EMBL/GenBank/DDBJ whole genome shotgun (WGS) entry which is preliminary data.</text>
</comment>
<evidence type="ECO:0000313" key="1">
    <source>
        <dbReference type="EMBL" id="KAH8011268.1"/>
    </source>
</evidence>
<gene>
    <name evidence="1" type="ORF">K3G42_021105</name>
</gene>
<dbReference type="Proteomes" id="UP000827872">
    <property type="component" value="Linkage Group LG11"/>
</dbReference>
<reference evidence="1" key="1">
    <citation type="submission" date="2021-08" db="EMBL/GenBank/DDBJ databases">
        <title>The first chromosome-level gecko genome reveals the dynamic sex chromosomes of Neotropical dwarf geckos (Sphaerodactylidae: Sphaerodactylus).</title>
        <authorList>
            <person name="Pinto B.J."/>
            <person name="Keating S.E."/>
            <person name="Gamble T."/>
        </authorList>
    </citation>
    <scope>NUCLEOTIDE SEQUENCE</scope>
    <source>
        <strain evidence="1">TG3544</strain>
    </source>
</reference>
<dbReference type="EMBL" id="CM037624">
    <property type="protein sequence ID" value="KAH8011268.1"/>
    <property type="molecule type" value="Genomic_DNA"/>
</dbReference>
<name>A0ACB8FVP9_9SAUR</name>
<accession>A0ACB8FVP9</accession>
<sequence>MRPYFVPFAILCWNRATCVPSPVCSKVSAKVFRIQTAFSKPSQKRRNIAEIHTPAACLLQRMAADMVFRQRVAVRSTSVPSVA</sequence>
<keyword evidence="2" id="KW-1185">Reference proteome</keyword>